<name>A0A914BZ17_9BILA</name>
<keyword evidence="1" id="KW-1185">Reference proteome</keyword>
<evidence type="ECO:0000313" key="1">
    <source>
        <dbReference type="Proteomes" id="UP000887540"/>
    </source>
</evidence>
<proteinExistence type="predicted"/>
<accession>A0A914BZ17</accession>
<organism evidence="1 2">
    <name type="scientific">Acrobeloides nanus</name>
    <dbReference type="NCBI Taxonomy" id="290746"/>
    <lineage>
        <taxon>Eukaryota</taxon>
        <taxon>Metazoa</taxon>
        <taxon>Ecdysozoa</taxon>
        <taxon>Nematoda</taxon>
        <taxon>Chromadorea</taxon>
        <taxon>Rhabditida</taxon>
        <taxon>Tylenchina</taxon>
        <taxon>Cephalobomorpha</taxon>
        <taxon>Cephaloboidea</taxon>
        <taxon>Cephalobidae</taxon>
        <taxon>Acrobeloides</taxon>
    </lineage>
</organism>
<dbReference type="AlphaFoldDB" id="A0A914BZ17"/>
<protein>
    <submittedName>
        <fullName evidence="2">Uncharacterized protein</fullName>
    </submittedName>
</protein>
<reference evidence="2" key="1">
    <citation type="submission" date="2022-11" db="UniProtKB">
        <authorList>
            <consortium name="WormBaseParasite"/>
        </authorList>
    </citation>
    <scope>IDENTIFICATION</scope>
</reference>
<dbReference type="Proteomes" id="UP000887540">
    <property type="component" value="Unplaced"/>
</dbReference>
<sequence>MQTTFYNDYDDLNLPVYMVKLIRIVEDATKVKNTPDNIGKIQLLNNELEAIAIQKNNKKFSPKLLPFGNTWDTCPVTQLHDTYTIYNPIPTTPHQNTIDDETELVIECKGLMECRRIVMSLMKSERFKSTMDRIKEMRPYFFMQINFESKRLMELKSLKSIMENLKEINRLKLVNKYFFMVNSL</sequence>
<evidence type="ECO:0000313" key="2">
    <source>
        <dbReference type="WBParaSite" id="ACRNAN_Path_1328.g5219.t1"/>
    </source>
</evidence>
<dbReference type="WBParaSite" id="ACRNAN_Path_1328.g5219.t1">
    <property type="protein sequence ID" value="ACRNAN_Path_1328.g5219.t1"/>
    <property type="gene ID" value="ACRNAN_Path_1328.g5219"/>
</dbReference>